<dbReference type="GO" id="GO:0045436">
    <property type="term" value="F:lycopene beta cyclase activity"/>
    <property type="evidence" value="ECO:0007669"/>
    <property type="project" value="UniProtKB-ARBA"/>
</dbReference>
<keyword evidence="3 8" id="KW-0812">Transmembrane</keyword>
<keyword evidence="6 8" id="KW-0472">Membrane</keyword>
<evidence type="ECO:0000256" key="1">
    <source>
        <dbReference type="ARBA" id="ARBA00004141"/>
    </source>
</evidence>
<feature type="transmembrane region" description="Helical" evidence="8">
    <location>
        <begin position="80"/>
        <end position="101"/>
    </location>
</feature>
<dbReference type="Proteomes" id="UP000584374">
    <property type="component" value="Unassembled WGS sequence"/>
</dbReference>
<evidence type="ECO:0000256" key="2">
    <source>
        <dbReference type="ARBA" id="ARBA00004829"/>
    </source>
</evidence>
<protein>
    <submittedName>
        <fullName evidence="10">Lycopene cyclase domain-containing protein</fullName>
    </submittedName>
</protein>
<evidence type="ECO:0000256" key="4">
    <source>
        <dbReference type="ARBA" id="ARBA00022746"/>
    </source>
</evidence>
<comment type="caution">
    <text evidence="10">The sequence shown here is derived from an EMBL/GenBank/DDBJ whole genome shotgun (WGS) entry which is preliminary data.</text>
</comment>
<evidence type="ECO:0000256" key="5">
    <source>
        <dbReference type="ARBA" id="ARBA00022989"/>
    </source>
</evidence>
<reference evidence="10 11" key="1">
    <citation type="submission" date="2020-08" db="EMBL/GenBank/DDBJ databases">
        <title>Sequencing the genomes of 1000 actinobacteria strains.</title>
        <authorList>
            <person name="Klenk H.-P."/>
        </authorList>
    </citation>
    <scope>NUCLEOTIDE SEQUENCE [LARGE SCALE GENOMIC DNA]</scope>
    <source>
        <strain evidence="10 11">DSM 45584</strain>
    </source>
</reference>
<feature type="transmembrane region" description="Helical" evidence="8">
    <location>
        <begin position="38"/>
        <end position="60"/>
    </location>
</feature>
<comment type="subcellular location">
    <subcellularLocation>
        <location evidence="1">Membrane</location>
        <topology evidence="1">Multi-pass membrane protein</topology>
    </subcellularLocation>
</comment>
<dbReference type="InterPro" id="IPR017825">
    <property type="entry name" value="Lycopene_cyclase_dom"/>
</dbReference>
<keyword evidence="5 8" id="KW-1133">Transmembrane helix</keyword>
<feature type="domain" description="Lycopene cyclase" evidence="9">
    <location>
        <begin position="7"/>
        <end position="96"/>
    </location>
</feature>
<dbReference type="RefSeq" id="WP_184730841.1">
    <property type="nucleotide sequence ID" value="NZ_JACHIW010000002.1"/>
</dbReference>
<keyword evidence="11" id="KW-1185">Reference proteome</keyword>
<evidence type="ECO:0000256" key="3">
    <source>
        <dbReference type="ARBA" id="ARBA00022692"/>
    </source>
</evidence>
<dbReference type="NCBIfam" id="TIGR03462">
    <property type="entry name" value="CarR_dom_SF"/>
    <property type="match status" value="1"/>
</dbReference>
<dbReference type="EMBL" id="JACHIW010000002">
    <property type="protein sequence ID" value="MBB5158831.1"/>
    <property type="molecule type" value="Genomic_DNA"/>
</dbReference>
<dbReference type="Pfam" id="PF18916">
    <property type="entry name" value="Lycopene_cyc"/>
    <property type="match status" value="1"/>
</dbReference>
<evidence type="ECO:0000256" key="6">
    <source>
        <dbReference type="ARBA" id="ARBA00023136"/>
    </source>
</evidence>
<evidence type="ECO:0000313" key="11">
    <source>
        <dbReference type="Proteomes" id="UP000584374"/>
    </source>
</evidence>
<name>A0A840QFI4_9PSEU</name>
<proteinExistence type="predicted"/>
<evidence type="ECO:0000259" key="9">
    <source>
        <dbReference type="Pfam" id="PF18916"/>
    </source>
</evidence>
<comment type="pathway">
    <text evidence="2">Carotenoid biosynthesis.</text>
</comment>
<organism evidence="10 11">
    <name type="scientific">Saccharopolyspora phatthalungensis</name>
    <dbReference type="NCBI Taxonomy" id="664693"/>
    <lineage>
        <taxon>Bacteria</taxon>
        <taxon>Bacillati</taxon>
        <taxon>Actinomycetota</taxon>
        <taxon>Actinomycetes</taxon>
        <taxon>Pseudonocardiales</taxon>
        <taxon>Pseudonocardiaceae</taxon>
        <taxon>Saccharopolyspora</taxon>
    </lineage>
</organism>
<evidence type="ECO:0000256" key="7">
    <source>
        <dbReference type="ARBA" id="ARBA00023235"/>
    </source>
</evidence>
<evidence type="ECO:0000313" key="10">
    <source>
        <dbReference type="EMBL" id="MBB5158831.1"/>
    </source>
</evidence>
<accession>A0A840QFI4</accession>
<dbReference type="GO" id="GO:0016117">
    <property type="term" value="P:carotenoid biosynthetic process"/>
    <property type="evidence" value="ECO:0007669"/>
    <property type="project" value="UniProtKB-KW"/>
</dbReference>
<evidence type="ECO:0000256" key="8">
    <source>
        <dbReference type="SAM" id="Phobius"/>
    </source>
</evidence>
<dbReference type="GO" id="GO:0016872">
    <property type="term" value="F:intramolecular lyase activity"/>
    <property type="evidence" value="ECO:0007669"/>
    <property type="project" value="InterPro"/>
</dbReference>
<keyword evidence="7" id="KW-0413">Isomerase</keyword>
<keyword evidence="4" id="KW-0125">Carotenoid biosynthesis</keyword>
<sequence length="116" mass="12835">MTDRWQYLLVMAACLLVTMPLEFLGARVYRHPVRLARAVLPVAAGFLLWDAVAIAARVWMFNPRYVTGIELAFGVPLEELVFFLVVPACALLTYGCVEALLRRARRSGQPSGGGAR</sequence>
<feature type="transmembrane region" description="Helical" evidence="8">
    <location>
        <begin position="6"/>
        <end position="26"/>
    </location>
</feature>
<dbReference type="AlphaFoldDB" id="A0A840QFI4"/>
<gene>
    <name evidence="10" type="ORF">BJ970_006430</name>
</gene>
<dbReference type="GO" id="GO:0016020">
    <property type="term" value="C:membrane"/>
    <property type="evidence" value="ECO:0007669"/>
    <property type="project" value="UniProtKB-SubCell"/>
</dbReference>